<dbReference type="AlphaFoldDB" id="A0A0B5FP40"/>
<gene>
    <name evidence="8" type="primary">der</name>
    <name evidence="12" type="ORF">GSUB_07535</name>
</gene>
<feature type="binding site" evidence="8">
    <location>
        <begin position="119"/>
        <end position="122"/>
    </location>
    <ligand>
        <name>GTP</name>
        <dbReference type="ChEBI" id="CHEBI:37565"/>
        <label>1</label>
    </ligand>
</feature>
<proteinExistence type="inferred from homology"/>
<dbReference type="EMBL" id="CP010311">
    <property type="protein sequence ID" value="AJF06424.1"/>
    <property type="molecule type" value="Genomic_DNA"/>
</dbReference>
<keyword evidence="13" id="KW-1185">Reference proteome</keyword>
<protein>
    <recommendedName>
        <fullName evidence="2 8">GTPase Der</fullName>
    </recommendedName>
    <alternativeName>
        <fullName evidence="7 8">GTP-binding protein EngA</fullName>
    </alternativeName>
</protein>
<keyword evidence="4 10" id="KW-0677">Repeat</keyword>
<evidence type="ECO:0000256" key="2">
    <source>
        <dbReference type="ARBA" id="ARBA00020953"/>
    </source>
</evidence>
<evidence type="ECO:0000256" key="3">
    <source>
        <dbReference type="ARBA" id="ARBA00022517"/>
    </source>
</evidence>
<dbReference type="STRING" id="483547.GSUB_07535"/>
<dbReference type="GO" id="GO:0043022">
    <property type="term" value="F:ribosome binding"/>
    <property type="evidence" value="ECO:0007669"/>
    <property type="project" value="TreeGrafter"/>
</dbReference>
<evidence type="ECO:0000256" key="9">
    <source>
        <dbReference type="PROSITE-ProRule" id="PRU01049"/>
    </source>
</evidence>
<dbReference type="InterPro" id="IPR005225">
    <property type="entry name" value="Small_GTP-bd"/>
</dbReference>
<sequence>MMPLVAIVGRPNVGKSTLFNRIFGHRRAIVEDVPGVTRDRNYAEVTRYEKPFTLVDTGGFEPDSKESLLQQMRQQSQLAIEEADLIIFLMDGREGLTPSDMEVAELLRRQPKPVLYVVNKVDGEKQEEASLEFYSLGVEELLTVSAEHGRGISTLMEAVLELLPSGSGRAEVDEVTRIAVIGRPNVGKSSLVNRLLGFERVVANPQSGTTRDSIDTLFVYNRKPYLLIDTAGIRRKGRVSQKLEKFSVVHALKAIDRADVVLMVIDAVEGVTEQDLNVAGYAHEKGRAVILVVNKWDAIEKDNQTLGRYVEEVRMGFKFMSYAPIQFVSALTGQRVARIMDEVCKVSEQFSRRVSTSELNKVLEAAVAAHQPPIFRGKRLKIFYMTQVSTKPPSFIVFVSKSQGIHFSYERYLLNKIREHFGFEGTPIRLFFRDNKSSD</sequence>
<evidence type="ECO:0000313" key="12">
    <source>
        <dbReference type="EMBL" id="AJF06424.1"/>
    </source>
</evidence>
<dbReference type="InterPro" id="IPR027417">
    <property type="entry name" value="P-loop_NTPase"/>
</dbReference>
<feature type="domain" description="EngA-type G" evidence="11">
    <location>
        <begin position="3"/>
        <end position="167"/>
    </location>
</feature>
<dbReference type="Gene3D" id="3.40.50.300">
    <property type="entry name" value="P-loop containing nucleotide triphosphate hydrolases"/>
    <property type="match status" value="2"/>
</dbReference>
<dbReference type="PANTHER" id="PTHR43834">
    <property type="entry name" value="GTPASE DER"/>
    <property type="match status" value="1"/>
</dbReference>
<dbReference type="HOGENOM" id="CLU_016077_6_2_7"/>
<dbReference type="CDD" id="cd01894">
    <property type="entry name" value="EngA1"/>
    <property type="match status" value="1"/>
</dbReference>
<dbReference type="FunFam" id="3.30.300.20:FF:000004">
    <property type="entry name" value="GTPase Der"/>
    <property type="match status" value="1"/>
</dbReference>
<evidence type="ECO:0000256" key="6">
    <source>
        <dbReference type="ARBA" id="ARBA00023134"/>
    </source>
</evidence>
<feature type="binding site" evidence="8">
    <location>
        <begin position="294"/>
        <end position="297"/>
    </location>
    <ligand>
        <name>GTP</name>
        <dbReference type="ChEBI" id="CHEBI:37565"/>
        <label>2</label>
    </ligand>
</feature>
<accession>A0A0B5FP40</accession>
<dbReference type="CDD" id="cd01895">
    <property type="entry name" value="EngA2"/>
    <property type="match status" value="1"/>
</dbReference>
<dbReference type="InterPro" id="IPR016484">
    <property type="entry name" value="GTPase_Der"/>
</dbReference>
<evidence type="ECO:0000256" key="10">
    <source>
        <dbReference type="RuleBase" id="RU004481"/>
    </source>
</evidence>
<evidence type="ECO:0000256" key="7">
    <source>
        <dbReference type="ARBA" id="ARBA00032345"/>
    </source>
</evidence>
<keyword evidence="3 8" id="KW-0690">Ribosome biogenesis</keyword>
<dbReference type="Gene3D" id="3.30.300.20">
    <property type="match status" value="1"/>
</dbReference>
<dbReference type="PANTHER" id="PTHR43834:SF6">
    <property type="entry name" value="GTPASE DER"/>
    <property type="match status" value="1"/>
</dbReference>
<feature type="binding site" evidence="8">
    <location>
        <begin position="229"/>
        <end position="233"/>
    </location>
    <ligand>
        <name>GTP</name>
        <dbReference type="ChEBI" id="CHEBI:37565"/>
        <label>2</label>
    </ligand>
</feature>
<feature type="domain" description="EngA-type G" evidence="11">
    <location>
        <begin position="176"/>
        <end position="351"/>
    </location>
</feature>
<dbReference type="PIRSF" id="PIRSF006485">
    <property type="entry name" value="GTP-binding_EngA"/>
    <property type="match status" value="1"/>
</dbReference>
<keyword evidence="6 8" id="KW-0342">GTP-binding</keyword>
<dbReference type="PRINTS" id="PR00326">
    <property type="entry name" value="GTP1OBG"/>
</dbReference>
<dbReference type="Pfam" id="PF01926">
    <property type="entry name" value="MMR_HSR1"/>
    <property type="match status" value="2"/>
</dbReference>
<evidence type="ECO:0000259" key="11">
    <source>
        <dbReference type="PROSITE" id="PS51712"/>
    </source>
</evidence>
<evidence type="ECO:0000256" key="4">
    <source>
        <dbReference type="ARBA" id="ARBA00022737"/>
    </source>
</evidence>
<reference evidence="12 13" key="1">
    <citation type="journal article" date="2015" name="Genome Announc.">
        <title>Genomes of Geoalkalibacter ferrihydriticus Z-0531T and Geoalkalibacter subterraneus Red1T, Two Haloalkaliphilic Metal-Reducing Deltaproteobacteria.</title>
        <authorList>
            <person name="Badalamenti J.P."/>
            <person name="Krajmalnik-Brown R."/>
            <person name="Torres C.I."/>
            <person name="Bond D.R."/>
        </authorList>
    </citation>
    <scope>NUCLEOTIDE SEQUENCE [LARGE SCALE GENOMIC DNA]</scope>
    <source>
        <strain evidence="12 13">Red1</strain>
    </source>
</reference>
<feature type="binding site" evidence="8">
    <location>
        <begin position="9"/>
        <end position="16"/>
    </location>
    <ligand>
        <name>GTP</name>
        <dbReference type="ChEBI" id="CHEBI:37565"/>
        <label>1</label>
    </ligand>
</feature>
<feature type="binding site" evidence="8">
    <location>
        <begin position="182"/>
        <end position="189"/>
    </location>
    <ligand>
        <name>GTP</name>
        <dbReference type="ChEBI" id="CHEBI:37565"/>
        <label>2</label>
    </ligand>
</feature>
<feature type="binding site" evidence="8">
    <location>
        <begin position="56"/>
        <end position="60"/>
    </location>
    <ligand>
        <name>GTP</name>
        <dbReference type="ChEBI" id="CHEBI:37565"/>
        <label>1</label>
    </ligand>
</feature>
<evidence type="ECO:0000256" key="8">
    <source>
        <dbReference type="HAMAP-Rule" id="MF_00195"/>
    </source>
</evidence>
<dbReference type="GO" id="GO:0005525">
    <property type="term" value="F:GTP binding"/>
    <property type="evidence" value="ECO:0007669"/>
    <property type="project" value="UniProtKB-UniRule"/>
</dbReference>
<keyword evidence="5 8" id="KW-0547">Nucleotide-binding</keyword>
<dbReference type="InterPro" id="IPR031166">
    <property type="entry name" value="G_ENGA"/>
</dbReference>
<evidence type="ECO:0000313" key="13">
    <source>
        <dbReference type="Proteomes" id="UP000035036"/>
    </source>
</evidence>
<dbReference type="FunFam" id="3.40.50.300:FF:000057">
    <property type="entry name" value="GTPase Der"/>
    <property type="match status" value="1"/>
</dbReference>
<name>A0A0B5FP40_9BACT</name>
<evidence type="ECO:0000256" key="1">
    <source>
        <dbReference type="ARBA" id="ARBA00008279"/>
    </source>
</evidence>
<evidence type="ECO:0000256" key="5">
    <source>
        <dbReference type="ARBA" id="ARBA00022741"/>
    </source>
</evidence>
<dbReference type="PROSITE" id="PS51712">
    <property type="entry name" value="G_ENGA"/>
    <property type="match status" value="2"/>
</dbReference>
<dbReference type="NCBIfam" id="TIGR00231">
    <property type="entry name" value="small_GTP"/>
    <property type="match status" value="2"/>
</dbReference>
<dbReference type="InterPro" id="IPR006073">
    <property type="entry name" value="GTP-bd"/>
</dbReference>
<dbReference type="GO" id="GO:0042254">
    <property type="term" value="P:ribosome biogenesis"/>
    <property type="evidence" value="ECO:0007669"/>
    <property type="project" value="UniProtKB-KW"/>
</dbReference>
<dbReference type="SUPFAM" id="SSF52540">
    <property type="entry name" value="P-loop containing nucleoside triphosphate hydrolases"/>
    <property type="match status" value="2"/>
</dbReference>
<organism evidence="12 13">
    <name type="scientific">Geoalkalibacter subterraneus</name>
    <dbReference type="NCBI Taxonomy" id="483547"/>
    <lineage>
        <taxon>Bacteria</taxon>
        <taxon>Pseudomonadati</taxon>
        <taxon>Thermodesulfobacteriota</taxon>
        <taxon>Desulfuromonadia</taxon>
        <taxon>Desulfuromonadales</taxon>
        <taxon>Geoalkalibacteraceae</taxon>
        <taxon>Geoalkalibacter</taxon>
    </lineage>
</organism>
<dbReference type="InterPro" id="IPR015946">
    <property type="entry name" value="KH_dom-like_a/b"/>
</dbReference>
<comment type="subunit">
    <text evidence="8">Associates with the 50S ribosomal subunit.</text>
</comment>
<dbReference type="FunFam" id="3.40.50.300:FF:000040">
    <property type="entry name" value="GTPase Der"/>
    <property type="match status" value="1"/>
</dbReference>
<dbReference type="RefSeq" id="WP_040200039.1">
    <property type="nucleotide sequence ID" value="NZ_CP010311.1"/>
</dbReference>
<dbReference type="InterPro" id="IPR032859">
    <property type="entry name" value="KH_dom-like"/>
</dbReference>
<comment type="similarity">
    <text evidence="1 8 9 10">Belongs to the TRAFAC class TrmE-Era-EngA-EngB-Septin-like GTPase superfamily. EngA (Der) GTPase family.</text>
</comment>
<dbReference type="Pfam" id="PF14714">
    <property type="entry name" value="KH_dom-like"/>
    <property type="match status" value="1"/>
</dbReference>
<dbReference type="OrthoDB" id="9805918at2"/>
<dbReference type="HAMAP" id="MF_00195">
    <property type="entry name" value="GTPase_Der"/>
    <property type="match status" value="1"/>
</dbReference>
<comment type="function">
    <text evidence="8 10">GTPase that plays an essential role in the late steps of ribosome biogenesis.</text>
</comment>
<dbReference type="Proteomes" id="UP000035036">
    <property type="component" value="Chromosome"/>
</dbReference>
<dbReference type="NCBIfam" id="TIGR03594">
    <property type="entry name" value="GTPase_EngA"/>
    <property type="match status" value="1"/>
</dbReference>
<dbReference type="KEGG" id="gsb:GSUB_07535"/>